<dbReference type="PROSITE" id="PS50893">
    <property type="entry name" value="ABC_TRANSPORTER_2"/>
    <property type="match status" value="1"/>
</dbReference>
<dbReference type="PROSITE" id="PS00211">
    <property type="entry name" value="ABC_TRANSPORTER_1"/>
    <property type="match status" value="1"/>
</dbReference>
<dbReference type="InterPro" id="IPR036640">
    <property type="entry name" value="ABC1_TM_sf"/>
</dbReference>
<feature type="transmembrane region" description="Helical" evidence="8">
    <location>
        <begin position="142"/>
        <end position="161"/>
    </location>
</feature>
<dbReference type="SUPFAM" id="SSF90123">
    <property type="entry name" value="ABC transporter transmembrane region"/>
    <property type="match status" value="1"/>
</dbReference>
<dbReference type="InterPro" id="IPR011527">
    <property type="entry name" value="ABC1_TM_dom"/>
</dbReference>
<dbReference type="PROSITE" id="PS50929">
    <property type="entry name" value="ABC_TM1F"/>
    <property type="match status" value="1"/>
</dbReference>
<dbReference type="InterPro" id="IPR027417">
    <property type="entry name" value="P-loop_NTPase"/>
</dbReference>
<evidence type="ECO:0000259" key="10">
    <source>
        <dbReference type="PROSITE" id="PS50929"/>
    </source>
</evidence>
<sequence length="602" mass="63244">MIAAGRRGDGVAEASGGRGRPARLATLRRLLPYLRPYRGRVALAGLFLVLASALVLGIGQGVRQLVDRGFAAGDAAALDRTTLLLLGVVTGFALTSATRYWLVSWLGERVAGDLRREVFDHVLGLSPAWFETARTGDILSRLVADVTLLQSLIGSAVSLGLRNLMTGFGAFGMLLVISPKLAGVVALVLPLVLGPMVLFGRREKRLSRAAQDRIADLGDQAEEVLAGLRTVQAFTFEPEARARFAGRVERSVAAAMRRIGSRSLFNLVVILLGFGAVVFGLWIGGRDVIAGRMTPGELSAFVLYAVLLASAGASLSEVWGEVQRAAGAAGRVLDLLAVRPTIAAPPAPLLLPGPPRGRIAFEGVTFAYPARPDLPSLHDISFAVAPGETVALVGPSGAGKTTVLELLLRFYDPQQGRITFDGVDIARVDPAALRARLGLVPQDPVIFSADAWENIRIGRPGASEAAVRAAARAAAAEGFLDALPQGFASFLGAKGVMLSGGQRQRLAIARAILRDPAALLLDEATSALDAESEQLVQQALAVAARGRTVLVVAHRLATVRRADRILVLDRGRIVASGTHAALVREGGLYARLAALQFGTGTG</sequence>
<keyword evidence="4" id="KW-0067">ATP-binding</keyword>
<keyword evidence="3" id="KW-0547">Nucleotide-binding</keyword>
<dbReference type="SMART" id="SM00382">
    <property type="entry name" value="AAA"/>
    <property type="match status" value="1"/>
</dbReference>
<evidence type="ECO:0000256" key="6">
    <source>
        <dbReference type="ARBA" id="ARBA00023136"/>
    </source>
</evidence>
<dbReference type="GO" id="GO:0005524">
    <property type="term" value="F:ATP binding"/>
    <property type="evidence" value="ECO:0007669"/>
    <property type="project" value="UniProtKB-KW"/>
</dbReference>
<comment type="subcellular location">
    <subcellularLocation>
        <location evidence="1">Cell membrane</location>
        <topology evidence="1">Multi-pass membrane protein</topology>
    </subcellularLocation>
</comment>
<dbReference type="Pfam" id="PF00664">
    <property type="entry name" value="ABC_membrane"/>
    <property type="match status" value="1"/>
</dbReference>
<evidence type="ECO:0000256" key="5">
    <source>
        <dbReference type="ARBA" id="ARBA00022989"/>
    </source>
</evidence>
<name>A0A327MA17_9PROT</name>
<feature type="transmembrane region" description="Helical" evidence="8">
    <location>
        <begin position="41"/>
        <end position="62"/>
    </location>
</feature>
<feature type="domain" description="ABC transmembrane type-1" evidence="10">
    <location>
        <begin position="42"/>
        <end position="324"/>
    </location>
</feature>
<feature type="domain" description="ABC transporter" evidence="9">
    <location>
        <begin position="359"/>
        <end position="595"/>
    </location>
</feature>
<feature type="transmembrane region" description="Helical" evidence="8">
    <location>
        <begin position="181"/>
        <end position="199"/>
    </location>
</feature>
<feature type="transmembrane region" description="Helical" evidence="8">
    <location>
        <begin position="82"/>
        <end position="102"/>
    </location>
</feature>
<proteinExistence type="predicted"/>
<dbReference type="PANTHER" id="PTHR43394">
    <property type="entry name" value="ATP-DEPENDENT PERMEASE MDL1, MITOCHONDRIAL"/>
    <property type="match status" value="1"/>
</dbReference>
<dbReference type="GO" id="GO:0015421">
    <property type="term" value="F:ABC-type oligopeptide transporter activity"/>
    <property type="evidence" value="ECO:0007669"/>
    <property type="project" value="TreeGrafter"/>
</dbReference>
<dbReference type="OrthoDB" id="5288404at2"/>
<evidence type="ECO:0000256" key="7">
    <source>
        <dbReference type="ARBA" id="ARBA00024725"/>
    </source>
</evidence>
<gene>
    <name evidence="11" type="ORF">DOO78_05795</name>
</gene>
<dbReference type="Proteomes" id="UP000249065">
    <property type="component" value="Unassembled WGS sequence"/>
</dbReference>
<keyword evidence="12" id="KW-1185">Reference proteome</keyword>
<dbReference type="EMBL" id="QLIX01000003">
    <property type="protein sequence ID" value="RAI59770.1"/>
    <property type="molecule type" value="Genomic_DNA"/>
</dbReference>
<dbReference type="CDD" id="cd18575">
    <property type="entry name" value="ABC_6TM_bac_exporter_ABCB8_10_like"/>
    <property type="match status" value="1"/>
</dbReference>
<dbReference type="GO" id="GO:0005886">
    <property type="term" value="C:plasma membrane"/>
    <property type="evidence" value="ECO:0007669"/>
    <property type="project" value="UniProtKB-SubCell"/>
</dbReference>
<evidence type="ECO:0000313" key="11">
    <source>
        <dbReference type="EMBL" id="RAI59770.1"/>
    </source>
</evidence>
<dbReference type="NCBIfam" id="TIGR02204">
    <property type="entry name" value="MsbA_rel"/>
    <property type="match status" value="1"/>
</dbReference>
<dbReference type="Gene3D" id="3.40.50.300">
    <property type="entry name" value="P-loop containing nucleotide triphosphate hydrolases"/>
    <property type="match status" value="1"/>
</dbReference>
<accession>A0A327MA17</accession>
<keyword evidence="6 8" id="KW-0472">Membrane</keyword>
<evidence type="ECO:0000256" key="8">
    <source>
        <dbReference type="SAM" id="Phobius"/>
    </source>
</evidence>
<protein>
    <submittedName>
        <fullName evidence="11">ABC transporter</fullName>
    </submittedName>
</protein>
<keyword evidence="2 8" id="KW-0812">Transmembrane</keyword>
<feature type="transmembrane region" description="Helical" evidence="8">
    <location>
        <begin position="264"/>
        <end position="283"/>
    </location>
</feature>
<dbReference type="InterPro" id="IPR003593">
    <property type="entry name" value="AAA+_ATPase"/>
</dbReference>
<evidence type="ECO:0000256" key="2">
    <source>
        <dbReference type="ARBA" id="ARBA00022692"/>
    </source>
</evidence>
<dbReference type="SUPFAM" id="SSF52540">
    <property type="entry name" value="P-loop containing nucleoside triphosphate hydrolases"/>
    <property type="match status" value="1"/>
</dbReference>
<dbReference type="InterPro" id="IPR017871">
    <property type="entry name" value="ABC_transporter-like_CS"/>
</dbReference>
<dbReference type="InterPro" id="IPR039421">
    <property type="entry name" value="Type_1_exporter"/>
</dbReference>
<evidence type="ECO:0000256" key="3">
    <source>
        <dbReference type="ARBA" id="ARBA00022741"/>
    </source>
</evidence>
<dbReference type="Pfam" id="PF00005">
    <property type="entry name" value="ABC_tran"/>
    <property type="match status" value="1"/>
</dbReference>
<dbReference type="Gene3D" id="1.20.1560.10">
    <property type="entry name" value="ABC transporter type 1, transmembrane domain"/>
    <property type="match status" value="1"/>
</dbReference>
<keyword evidence="5 8" id="KW-1133">Transmembrane helix</keyword>
<reference evidence="12" key="1">
    <citation type="submission" date="2018-06" db="EMBL/GenBank/DDBJ databases">
        <authorList>
            <person name="Khan S.A."/>
        </authorList>
    </citation>
    <scope>NUCLEOTIDE SEQUENCE [LARGE SCALE GENOMIC DNA]</scope>
    <source>
        <strain evidence="12">DB-1506</strain>
    </source>
</reference>
<comment type="caution">
    <text evidence="11">The sequence shown here is derived from an EMBL/GenBank/DDBJ whole genome shotgun (WGS) entry which is preliminary data.</text>
</comment>
<dbReference type="FunFam" id="3.40.50.300:FF:000218">
    <property type="entry name" value="Multidrug ABC transporter ATP-binding protein"/>
    <property type="match status" value="1"/>
</dbReference>
<evidence type="ECO:0000256" key="1">
    <source>
        <dbReference type="ARBA" id="ARBA00004651"/>
    </source>
</evidence>
<evidence type="ECO:0000313" key="12">
    <source>
        <dbReference type="Proteomes" id="UP000249065"/>
    </source>
</evidence>
<organism evidence="11 12">
    <name type="scientific">Roseicella frigidaeris</name>
    <dbReference type="NCBI Taxonomy" id="2230885"/>
    <lineage>
        <taxon>Bacteria</taxon>
        <taxon>Pseudomonadati</taxon>
        <taxon>Pseudomonadota</taxon>
        <taxon>Alphaproteobacteria</taxon>
        <taxon>Acetobacterales</taxon>
        <taxon>Roseomonadaceae</taxon>
        <taxon>Roseicella</taxon>
    </lineage>
</organism>
<evidence type="ECO:0000259" key="9">
    <source>
        <dbReference type="PROSITE" id="PS50893"/>
    </source>
</evidence>
<dbReference type="InterPro" id="IPR011918">
    <property type="entry name" value="ABC_MsbA_ATP-bd"/>
</dbReference>
<comment type="function">
    <text evidence="7">Part of an ABC transporter complex. Transmembrane domains (TMD) form a pore in the inner membrane and the ATP-binding domain (NBD) is responsible for energy generation.</text>
</comment>
<dbReference type="PANTHER" id="PTHR43394:SF1">
    <property type="entry name" value="ATP-BINDING CASSETTE SUB-FAMILY B MEMBER 10, MITOCHONDRIAL"/>
    <property type="match status" value="1"/>
</dbReference>
<evidence type="ECO:0000256" key="4">
    <source>
        <dbReference type="ARBA" id="ARBA00022840"/>
    </source>
</evidence>
<dbReference type="InterPro" id="IPR003439">
    <property type="entry name" value="ABC_transporter-like_ATP-bd"/>
</dbReference>
<dbReference type="AlphaFoldDB" id="A0A327MA17"/>
<dbReference type="GO" id="GO:0016887">
    <property type="term" value="F:ATP hydrolysis activity"/>
    <property type="evidence" value="ECO:0007669"/>
    <property type="project" value="InterPro"/>
</dbReference>